<dbReference type="EMBL" id="QXEV01000002">
    <property type="protein sequence ID" value="RIA78357.1"/>
    <property type="molecule type" value="Genomic_DNA"/>
</dbReference>
<dbReference type="PANTHER" id="PTHR48105">
    <property type="entry name" value="THIOREDOXIN REDUCTASE 1-RELATED-RELATED"/>
    <property type="match status" value="1"/>
</dbReference>
<dbReference type="InterPro" id="IPR050097">
    <property type="entry name" value="Ferredoxin-NADP_redctase_2"/>
</dbReference>
<keyword evidence="3" id="KW-0560">Oxidoreductase</keyword>
<keyword evidence="4" id="KW-1015">Disulfide bond</keyword>
<dbReference type="OrthoDB" id="9806179at2"/>
<evidence type="ECO:0000259" key="6">
    <source>
        <dbReference type="Pfam" id="PF07992"/>
    </source>
</evidence>
<feature type="domain" description="FAD/NAD(P)-binding" evidence="6">
    <location>
        <begin position="2"/>
        <end position="271"/>
    </location>
</feature>
<keyword evidence="1" id="KW-0285">Flavoprotein</keyword>
<dbReference type="Proteomes" id="UP000266506">
    <property type="component" value="Unassembled WGS sequence"/>
</dbReference>
<evidence type="ECO:0000313" key="8">
    <source>
        <dbReference type="Proteomes" id="UP000266506"/>
    </source>
</evidence>
<dbReference type="PRINTS" id="PR00368">
    <property type="entry name" value="FADPNR"/>
</dbReference>
<name>A0A397S325_9MOLU</name>
<dbReference type="AlphaFoldDB" id="A0A397S325"/>
<dbReference type="PRINTS" id="PR00469">
    <property type="entry name" value="PNDRDTASEII"/>
</dbReference>
<keyword evidence="8" id="KW-1185">Reference proteome</keyword>
<sequence>MYDAIIIGAGPAGISASLYLKRANKNVLVLYHGESELEKAHRIENYYGFPNGITGANLYQNGISQAKALGVDVLDSEVLSILMNEKMEFNVKTIGQEYQAKVIILATGNKKLKPNIKGVEEYEGRGISYCAICDGFFYRKKPVVVIGSGNYAISEATELLNVTSDVKILTNGLKMEQDTDIPFDERKIKEVSGEDRISYVLFEDDEKLECKGVFIALGEAGGADFAKKLGIYMEKDLIIVDENMKTTVPGVYAIGNVVGGLLQINKAVYEGAKAALDAIKYINEKR</sequence>
<evidence type="ECO:0000256" key="3">
    <source>
        <dbReference type="ARBA" id="ARBA00023002"/>
    </source>
</evidence>
<protein>
    <submittedName>
        <fullName evidence="7">Thioredoxin reductase (NADPH)</fullName>
    </submittedName>
</protein>
<dbReference type="SUPFAM" id="SSF51905">
    <property type="entry name" value="FAD/NAD(P)-binding domain"/>
    <property type="match status" value="1"/>
</dbReference>
<reference evidence="7 8" key="1">
    <citation type="submission" date="2018-08" db="EMBL/GenBank/DDBJ databases">
        <title>Genomic Encyclopedia of Archaeal and Bacterial Type Strains, Phase II (KMG-II): from individual species to whole genera.</title>
        <authorList>
            <person name="Goeker M."/>
        </authorList>
    </citation>
    <scope>NUCLEOTIDE SEQUENCE [LARGE SCALE GENOMIC DNA]</scope>
    <source>
        <strain evidence="7 8">ATCC 27112</strain>
    </source>
</reference>
<evidence type="ECO:0000256" key="1">
    <source>
        <dbReference type="ARBA" id="ARBA00022630"/>
    </source>
</evidence>
<gene>
    <name evidence="7" type="ORF">EI71_00309</name>
</gene>
<dbReference type="PROSITE" id="PS00573">
    <property type="entry name" value="PYRIDINE_REDOX_2"/>
    <property type="match status" value="1"/>
</dbReference>
<dbReference type="InterPro" id="IPR023753">
    <property type="entry name" value="FAD/NAD-binding_dom"/>
</dbReference>
<comment type="caution">
    <text evidence="7">The sequence shown here is derived from an EMBL/GenBank/DDBJ whole genome shotgun (WGS) entry which is preliminary data.</text>
</comment>
<keyword evidence="2" id="KW-0274">FAD</keyword>
<dbReference type="InParanoid" id="A0A397S325"/>
<evidence type="ECO:0000313" key="7">
    <source>
        <dbReference type="EMBL" id="RIA78357.1"/>
    </source>
</evidence>
<dbReference type="Gene3D" id="3.50.50.60">
    <property type="entry name" value="FAD/NAD(P)-binding domain"/>
    <property type="match status" value="2"/>
</dbReference>
<evidence type="ECO:0000256" key="5">
    <source>
        <dbReference type="ARBA" id="ARBA00023284"/>
    </source>
</evidence>
<evidence type="ECO:0000256" key="2">
    <source>
        <dbReference type="ARBA" id="ARBA00022827"/>
    </source>
</evidence>
<keyword evidence="5" id="KW-0676">Redox-active center</keyword>
<organism evidence="7 8">
    <name type="scientific">Anaeroplasma bactoclasticum</name>
    <dbReference type="NCBI Taxonomy" id="2088"/>
    <lineage>
        <taxon>Bacteria</taxon>
        <taxon>Bacillati</taxon>
        <taxon>Mycoplasmatota</taxon>
        <taxon>Mollicutes</taxon>
        <taxon>Anaeroplasmatales</taxon>
        <taxon>Anaeroplasmataceae</taxon>
        <taxon>Anaeroplasma</taxon>
    </lineage>
</organism>
<dbReference type="Pfam" id="PF07992">
    <property type="entry name" value="Pyr_redox_2"/>
    <property type="match status" value="1"/>
</dbReference>
<dbReference type="InterPro" id="IPR036188">
    <property type="entry name" value="FAD/NAD-bd_sf"/>
</dbReference>
<dbReference type="InterPro" id="IPR008255">
    <property type="entry name" value="Pyr_nucl-diS_OxRdtase_2_AS"/>
</dbReference>
<evidence type="ECO:0000256" key="4">
    <source>
        <dbReference type="ARBA" id="ARBA00023157"/>
    </source>
</evidence>
<accession>A0A397S325</accession>
<proteinExistence type="predicted"/>
<dbReference type="RefSeq" id="WP_119015478.1">
    <property type="nucleotide sequence ID" value="NZ_QXEV01000002.1"/>
</dbReference>
<dbReference type="GO" id="GO:0016668">
    <property type="term" value="F:oxidoreductase activity, acting on a sulfur group of donors, NAD(P) as acceptor"/>
    <property type="evidence" value="ECO:0007669"/>
    <property type="project" value="UniProtKB-ARBA"/>
</dbReference>